<reference evidence="19 20" key="1">
    <citation type="submission" date="2024-04" db="EMBL/GenBank/DDBJ databases">
        <authorList>
            <person name="Rising A."/>
            <person name="Reimegard J."/>
            <person name="Sonavane S."/>
            <person name="Akerstrom W."/>
            <person name="Nylinder S."/>
            <person name="Hedman E."/>
            <person name="Kallberg Y."/>
        </authorList>
    </citation>
    <scope>NUCLEOTIDE SEQUENCE [LARGE SCALE GENOMIC DNA]</scope>
</reference>
<dbReference type="SMART" id="SM00060">
    <property type="entry name" value="FN3"/>
    <property type="match status" value="4"/>
</dbReference>
<dbReference type="PANTHER" id="PTHR12231:SF253">
    <property type="entry name" value="DPR-INTERACTING PROTEIN ETA, ISOFORM B-RELATED"/>
    <property type="match status" value="1"/>
</dbReference>
<dbReference type="PANTHER" id="PTHR12231">
    <property type="entry name" value="CTX-RELATED TYPE I TRANSMEMBRANE PROTEIN"/>
    <property type="match status" value="1"/>
</dbReference>
<dbReference type="GO" id="GO:0030154">
    <property type="term" value="P:cell differentiation"/>
    <property type="evidence" value="ECO:0007669"/>
    <property type="project" value="UniProtKB-ARBA"/>
</dbReference>
<keyword evidence="6" id="KW-0130">Cell adhesion</keyword>
<evidence type="ECO:0000256" key="16">
    <source>
        <dbReference type="SAM" id="Phobius"/>
    </source>
</evidence>
<dbReference type="CDD" id="cd20957">
    <property type="entry name" value="IgC2_3_Dscam"/>
    <property type="match status" value="1"/>
</dbReference>
<dbReference type="FunFam" id="2.60.40.10:FF:000120">
    <property type="entry name" value="Down syndrome cell adhesion molecule like 1"/>
    <property type="match status" value="1"/>
</dbReference>
<keyword evidence="2" id="KW-1003">Cell membrane</keyword>
<feature type="domain" description="Fibronectin type-III" evidence="18">
    <location>
        <begin position="819"/>
        <end position="912"/>
    </location>
</feature>
<sequence length="1181" mass="130943">MLQLYQELHSASHTFGRKKVFLRNCLVLLKEIQHLLIAPLIVNMRPPRQVLNIGQEATFNCNVTGYPVHTIIWKKDQRQLTSSSRVRLLSRDVLHITSVRRDDRGMYQCFVYNDLDASQGTAELKISDVPPTLISAYPEHTAHSGDTISLKCVTTGNPIPRITWYLDDIPIDQGPRATAVDKIGDLGHVTGILNITEVRVEDSGEYKCQGENDVGTTFHAARLNVYGPPFVRAMRNVTAVSGEDLTIRCPYGGYPIKGIRWFKNGVLLPLNNRQKVNHAGTLTIQGVQRAADKGEYSCSVKNTEGQIATGVTYVSVVVPPVIDSHYFRESITIDEDTRTKLMCVVTRGDPPMRFHWLKNGQTFLAHGDTTVQTFEDTSIVTFKKVASSDRGQYTCVATNIAASDKRTMQLIVNVAPQWTVEPKNASVVLGQRVWIDCAAVGFPAPSILWKKLLHTESSTGEFTYVHSNPRAHRFNNGTLVLSDVEESDAGYYLCQASNGIAAGVSKIINLEVLVPPKFKEPFQTKTVTEESNTTLRCIATGHAPIVITWQKDKSLIDISRRGRFSIRDIADSRQTMSELQILKTHRNDTGTYSCSAVSDIGTDEATIKYIVQGRPDTPTDINVVNITSRSVTLQWEVKNDGNSHVTGSVIQYQSISDSSWNGQTSQLIVSGSESMATLRALSPVTLYFIRIVAENALGHSKPSEVINATTTEEAPSGSPREVQVHSTGAQSMKVSWKPPSDDVSNGIIKGYYIGYRISSTSEPYNFKQVEKSTDGQQHSTYITGLQPFTKYDIVVKAYNSAGAGPKSAKITGKTLETAPPTSPVVQVVGSTKNSIDIKWEKDPKDKSAITEYTLHYKTDDGNWQHERLSSDVEKHTLRNLRCGTKYHLYMTASNSLGTGEPSEAVPARTKGAAPMPPHQSAFIQLNSSSVTLNLGAWQSGGCPIRRFVVQYRPKYQNQWITIPDKLNMPSSTYVIKPLSPNREYAVMVTAHSEAGLTQEEYSFRTLHASLIDPTSSPAYGKRETDLPFYKNIALVIPVVVSSLVLVMVIFIVAVCLRKHSQDRREYEMRKPCGDSLMMSDLGKQITEKPSKTSHYSCPSGNKGDYAEPYTCIESIPSKQRSDGLFATIKRCPSRPIYMSTPYKPGTETNQQMSPHDSQGNLDSTNSERWRHEANSGHKPLR</sequence>
<keyword evidence="9" id="KW-0770">Synapse</keyword>
<keyword evidence="20" id="KW-1185">Reference proteome</keyword>
<dbReference type="CDD" id="cd00063">
    <property type="entry name" value="FN3"/>
    <property type="match status" value="4"/>
</dbReference>
<name>A0AAV1Z320_9ARAC</name>
<feature type="domain" description="Ig-like" evidence="17">
    <location>
        <begin position="131"/>
        <end position="224"/>
    </location>
</feature>
<evidence type="ECO:0000259" key="17">
    <source>
        <dbReference type="PROSITE" id="PS50835"/>
    </source>
</evidence>
<comment type="caution">
    <text evidence="19">The sequence shown here is derived from an EMBL/GenBank/DDBJ whole genome shotgun (WGS) entry which is preliminary data.</text>
</comment>
<comment type="subcellular location">
    <subcellularLocation>
        <location evidence="1">Cell membrane</location>
        <topology evidence="1">Single-pass type I membrane protein</topology>
    </subcellularLocation>
    <subcellularLocation>
        <location evidence="14">Synapse</location>
    </subcellularLocation>
</comment>
<dbReference type="FunFam" id="2.60.40.10:FF:000104">
    <property type="entry name" value="Down syndrome cell adhesion molecule b"/>
    <property type="match status" value="1"/>
</dbReference>
<dbReference type="SMART" id="SM00409">
    <property type="entry name" value="IG"/>
    <property type="match status" value="6"/>
</dbReference>
<evidence type="ECO:0000256" key="4">
    <source>
        <dbReference type="ARBA" id="ARBA00022729"/>
    </source>
</evidence>
<dbReference type="SMART" id="SM00406">
    <property type="entry name" value="IGv"/>
    <property type="match status" value="4"/>
</dbReference>
<dbReference type="InterPro" id="IPR013098">
    <property type="entry name" value="Ig_I-set"/>
</dbReference>
<dbReference type="Pfam" id="PF25059">
    <property type="entry name" value="FN3_DSCAM-DSCAML_C"/>
    <property type="match status" value="1"/>
</dbReference>
<feature type="domain" description="Fibronectin type-III" evidence="18">
    <location>
        <begin position="718"/>
        <end position="817"/>
    </location>
</feature>
<evidence type="ECO:0000256" key="13">
    <source>
        <dbReference type="ARBA" id="ARBA00023319"/>
    </source>
</evidence>
<evidence type="ECO:0000256" key="14">
    <source>
        <dbReference type="ARBA" id="ARBA00034103"/>
    </source>
</evidence>
<dbReference type="Pfam" id="PF13927">
    <property type="entry name" value="Ig_3"/>
    <property type="match status" value="2"/>
</dbReference>
<dbReference type="InterPro" id="IPR003599">
    <property type="entry name" value="Ig_sub"/>
</dbReference>
<feature type="domain" description="Ig-like" evidence="17">
    <location>
        <begin position="416"/>
        <end position="505"/>
    </location>
</feature>
<dbReference type="AlphaFoldDB" id="A0AAV1Z320"/>
<dbReference type="InterPro" id="IPR003598">
    <property type="entry name" value="Ig_sub2"/>
</dbReference>
<dbReference type="FunFam" id="2.60.40.10:FF:001049">
    <property type="entry name" value="Down syndrome cell adhesion molecule-like protein Dscam2"/>
    <property type="match status" value="1"/>
</dbReference>
<keyword evidence="13" id="KW-0393">Immunoglobulin domain</keyword>
<keyword evidence="10 16" id="KW-0472">Membrane</keyword>
<accession>A0AAV1Z320</accession>
<keyword evidence="11" id="KW-1015">Disulfide bond</keyword>
<dbReference type="InterPro" id="IPR051170">
    <property type="entry name" value="Neural/epithelial_adhesion"/>
</dbReference>
<keyword evidence="5" id="KW-0677">Repeat</keyword>
<evidence type="ECO:0000256" key="1">
    <source>
        <dbReference type="ARBA" id="ARBA00004251"/>
    </source>
</evidence>
<evidence type="ECO:0000256" key="6">
    <source>
        <dbReference type="ARBA" id="ARBA00022889"/>
    </source>
</evidence>
<evidence type="ECO:0000256" key="12">
    <source>
        <dbReference type="ARBA" id="ARBA00023180"/>
    </source>
</evidence>
<dbReference type="InterPro" id="IPR013106">
    <property type="entry name" value="Ig_V-set"/>
</dbReference>
<feature type="compositionally biased region" description="Polar residues" evidence="15">
    <location>
        <begin position="1146"/>
        <end position="1164"/>
    </location>
</feature>
<feature type="domain" description="Ig-like" evidence="17">
    <location>
        <begin position="228"/>
        <end position="315"/>
    </location>
</feature>
<keyword evidence="7" id="KW-0524">Neurogenesis</keyword>
<dbReference type="GO" id="GO:0007399">
    <property type="term" value="P:nervous system development"/>
    <property type="evidence" value="ECO:0007669"/>
    <property type="project" value="UniProtKB-KW"/>
</dbReference>
<dbReference type="Pfam" id="PF07679">
    <property type="entry name" value="I-set"/>
    <property type="match status" value="4"/>
</dbReference>
<proteinExistence type="predicted"/>
<dbReference type="InterPro" id="IPR036116">
    <property type="entry name" value="FN3_sf"/>
</dbReference>
<keyword evidence="12" id="KW-0325">Glycoprotein</keyword>
<feature type="transmembrane region" description="Helical" evidence="16">
    <location>
        <begin position="1032"/>
        <end position="1056"/>
    </location>
</feature>
<dbReference type="CDD" id="cd20958">
    <property type="entry name" value="IgI_5_Dscam"/>
    <property type="match status" value="1"/>
</dbReference>
<organism evidence="19 20">
    <name type="scientific">Larinioides sclopetarius</name>
    <dbReference type="NCBI Taxonomy" id="280406"/>
    <lineage>
        <taxon>Eukaryota</taxon>
        <taxon>Metazoa</taxon>
        <taxon>Ecdysozoa</taxon>
        <taxon>Arthropoda</taxon>
        <taxon>Chelicerata</taxon>
        <taxon>Arachnida</taxon>
        <taxon>Araneae</taxon>
        <taxon>Araneomorphae</taxon>
        <taxon>Entelegynae</taxon>
        <taxon>Araneoidea</taxon>
        <taxon>Araneidae</taxon>
        <taxon>Larinioides</taxon>
    </lineage>
</organism>
<feature type="domain" description="Fibronectin type-III" evidence="18">
    <location>
        <begin position="617"/>
        <end position="714"/>
    </location>
</feature>
<dbReference type="GO" id="GO:0007155">
    <property type="term" value="P:cell adhesion"/>
    <property type="evidence" value="ECO:0007669"/>
    <property type="project" value="UniProtKB-KW"/>
</dbReference>
<keyword evidence="4" id="KW-0732">Signal</keyword>
<dbReference type="FunFam" id="2.60.40.10:FF:000333">
    <property type="entry name" value="Down syndrome cell adhesion molecule"/>
    <property type="match status" value="1"/>
</dbReference>
<dbReference type="PROSITE" id="PS50835">
    <property type="entry name" value="IG_LIKE"/>
    <property type="match status" value="6"/>
</dbReference>
<evidence type="ECO:0000256" key="2">
    <source>
        <dbReference type="ARBA" id="ARBA00022475"/>
    </source>
</evidence>
<feature type="domain" description="Ig-like" evidence="17">
    <location>
        <begin position="319"/>
        <end position="413"/>
    </location>
</feature>
<evidence type="ECO:0000256" key="8">
    <source>
        <dbReference type="ARBA" id="ARBA00022989"/>
    </source>
</evidence>
<evidence type="ECO:0000256" key="9">
    <source>
        <dbReference type="ARBA" id="ARBA00023018"/>
    </source>
</evidence>
<dbReference type="Gene3D" id="2.60.40.10">
    <property type="entry name" value="Immunoglobulins"/>
    <property type="match status" value="10"/>
</dbReference>
<feature type="compositionally biased region" description="Basic and acidic residues" evidence="15">
    <location>
        <begin position="1165"/>
        <end position="1175"/>
    </location>
</feature>
<protein>
    <recommendedName>
        <fullName evidence="21">Down syndrome cell adhesion molecule-like protein Dscam2</fullName>
    </recommendedName>
</protein>
<feature type="domain" description="Fibronectin type-III" evidence="18">
    <location>
        <begin position="913"/>
        <end position="1014"/>
    </location>
</feature>
<gene>
    <name evidence="19" type="ORF">LARSCL_LOCUS2136</name>
</gene>
<dbReference type="SUPFAM" id="SSF49265">
    <property type="entry name" value="Fibronectin type III"/>
    <property type="match status" value="2"/>
</dbReference>
<dbReference type="SMART" id="SM00408">
    <property type="entry name" value="IGc2"/>
    <property type="match status" value="6"/>
</dbReference>
<dbReference type="PROSITE" id="PS50853">
    <property type="entry name" value="FN3"/>
    <property type="match status" value="4"/>
</dbReference>
<keyword evidence="8 16" id="KW-1133">Transmembrane helix</keyword>
<dbReference type="SUPFAM" id="SSF48726">
    <property type="entry name" value="Immunoglobulin"/>
    <property type="match status" value="6"/>
</dbReference>
<evidence type="ECO:0000259" key="18">
    <source>
        <dbReference type="PROSITE" id="PS50853"/>
    </source>
</evidence>
<dbReference type="Proteomes" id="UP001497382">
    <property type="component" value="Unassembled WGS sequence"/>
</dbReference>
<keyword evidence="3 16" id="KW-0812">Transmembrane</keyword>
<evidence type="ECO:0000313" key="19">
    <source>
        <dbReference type="EMBL" id="CAL1264755.1"/>
    </source>
</evidence>
<evidence type="ECO:0000313" key="20">
    <source>
        <dbReference type="Proteomes" id="UP001497382"/>
    </source>
</evidence>
<evidence type="ECO:0000256" key="5">
    <source>
        <dbReference type="ARBA" id="ARBA00022737"/>
    </source>
</evidence>
<evidence type="ECO:0000256" key="15">
    <source>
        <dbReference type="SAM" id="MobiDB-lite"/>
    </source>
</evidence>
<evidence type="ECO:0000256" key="3">
    <source>
        <dbReference type="ARBA" id="ARBA00022692"/>
    </source>
</evidence>
<dbReference type="EMBL" id="CAXIEN010000014">
    <property type="protein sequence ID" value="CAL1264755.1"/>
    <property type="molecule type" value="Genomic_DNA"/>
</dbReference>
<feature type="domain" description="Ig-like" evidence="17">
    <location>
        <begin position="516"/>
        <end position="608"/>
    </location>
</feature>
<feature type="domain" description="Ig-like" evidence="17">
    <location>
        <begin position="39"/>
        <end position="127"/>
    </location>
</feature>
<dbReference type="InterPro" id="IPR003961">
    <property type="entry name" value="FN3_dom"/>
</dbReference>
<dbReference type="InterPro" id="IPR007110">
    <property type="entry name" value="Ig-like_dom"/>
</dbReference>
<feature type="region of interest" description="Disordered" evidence="15">
    <location>
        <begin position="1136"/>
        <end position="1181"/>
    </location>
</feature>
<evidence type="ECO:0000256" key="10">
    <source>
        <dbReference type="ARBA" id="ARBA00023136"/>
    </source>
</evidence>
<dbReference type="GO" id="GO:0009653">
    <property type="term" value="P:anatomical structure morphogenesis"/>
    <property type="evidence" value="ECO:0007669"/>
    <property type="project" value="UniProtKB-ARBA"/>
</dbReference>
<dbReference type="InterPro" id="IPR056754">
    <property type="entry name" value="DSCAM/DSCAML_C"/>
</dbReference>
<evidence type="ECO:0000256" key="7">
    <source>
        <dbReference type="ARBA" id="ARBA00022902"/>
    </source>
</evidence>
<dbReference type="InterPro" id="IPR013783">
    <property type="entry name" value="Ig-like_fold"/>
</dbReference>
<evidence type="ECO:0008006" key="21">
    <source>
        <dbReference type="Google" id="ProtNLM"/>
    </source>
</evidence>
<evidence type="ECO:0000256" key="11">
    <source>
        <dbReference type="ARBA" id="ARBA00023157"/>
    </source>
</evidence>
<dbReference type="InterPro" id="IPR036179">
    <property type="entry name" value="Ig-like_dom_sf"/>
</dbReference>
<dbReference type="GO" id="GO:0005886">
    <property type="term" value="C:plasma membrane"/>
    <property type="evidence" value="ECO:0007669"/>
    <property type="project" value="UniProtKB-SubCell"/>
</dbReference>
<dbReference type="GO" id="GO:0045202">
    <property type="term" value="C:synapse"/>
    <property type="evidence" value="ECO:0007669"/>
    <property type="project" value="UniProtKB-SubCell"/>
</dbReference>
<dbReference type="FunFam" id="2.60.40.10:FF:000017">
    <property type="entry name" value="Down syndrome cell adhesion molecule b"/>
    <property type="match status" value="1"/>
</dbReference>
<dbReference type="Pfam" id="PF00041">
    <property type="entry name" value="fn3"/>
    <property type="match status" value="3"/>
</dbReference>